<dbReference type="PANTHER" id="PTHR21666:SF288">
    <property type="entry name" value="CELL DIVISION PROTEIN YTFB"/>
    <property type="match status" value="1"/>
</dbReference>
<dbReference type="CDD" id="cd12797">
    <property type="entry name" value="M23_peptidase"/>
    <property type="match status" value="1"/>
</dbReference>
<evidence type="ECO:0000256" key="2">
    <source>
        <dbReference type="ARBA" id="ARBA00022670"/>
    </source>
</evidence>
<dbReference type="EMBL" id="QJJK01000028">
    <property type="protein sequence ID" value="PXW50304.1"/>
    <property type="molecule type" value="Genomic_DNA"/>
</dbReference>
<dbReference type="InterPro" id="IPR050570">
    <property type="entry name" value="Cell_wall_metabolism_enzyme"/>
</dbReference>
<keyword evidence="8" id="KW-0812">Transmembrane</keyword>
<dbReference type="Proteomes" id="UP000248021">
    <property type="component" value="Unassembled WGS sequence"/>
</dbReference>
<evidence type="ECO:0000313" key="11">
    <source>
        <dbReference type="Proteomes" id="UP000248021"/>
    </source>
</evidence>
<keyword evidence="8" id="KW-0472">Membrane</keyword>
<dbReference type="AlphaFoldDB" id="A0A2V3TRY2"/>
<evidence type="ECO:0000256" key="5">
    <source>
        <dbReference type="ARBA" id="ARBA00022833"/>
    </source>
</evidence>
<comment type="caution">
    <text evidence="10">The sequence shown here is derived from an EMBL/GenBank/DDBJ whole genome shotgun (WGS) entry which is preliminary data.</text>
</comment>
<keyword evidence="8" id="KW-1133">Transmembrane helix</keyword>
<evidence type="ECO:0000256" key="7">
    <source>
        <dbReference type="SAM" id="MobiDB-lite"/>
    </source>
</evidence>
<dbReference type="InterPro" id="IPR016047">
    <property type="entry name" value="M23ase_b-sheet_dom"/>
</dbReference>
<organism evidence="10 11">
    <name type="scientific">Chelatococcus asaccharovorans</name>
    <dbReference type="NCBI Taxonomy" id="28210"/>
    <lineage>
        <taxon>Bacteria</taxon>
        <taxon>Pseudomonadati</taxon>
        <taxon>Pseudomonadota</taxon>
        <taxon>Alphaproteobacteria</taxon>
        <taxon>Hyphomicrobiales</taxon>
        <taxon>Chelatococcaceae</taxon>
        <taxon>Chelatococcus</taxon>
    </lineage>
</organism>
<keyword evidence="6" id="KW-0482">Metalloprotease</keyword>
<protein>
    <submittedName>
        <fullName evidence="10">Murein DD-endopeptidase MepM/ murein hydrolase activator NlpD</fullName>
    </submittedName>
</protein>
<dbReference type="Pfam" id="PF01551">
    <property type="entry name" value="Peptidase_M23"/>
    <property type="match status" value="1"/>
</dbReference>
<evidence type="ECO:0000256" key="8">
    <source>
        <dbReference type="SAM" id="Phobius"/>
    </source>
</evidence>
<keyword evidence="11" id="KW-1185">Reference proteome</keyword>
<evidence type="ECO:0000256" key="4">
    <source>
        <dbReference type="ARBA" id="ARBA00022801"/>
    </source>
</evidence>
<gene>
    <name evidence="10" type="ORF">C7450_1282</name>
</gene>
<name>A0A2V3TRY2_9HYPH</name>
<feature type="region of interest" description="Disordered" evidence="7">
    <location>
        <begin position="393"/>
        <end position="414"/>
    </location>
</feature>
<evidence type="ECO:0000256" key="3">
    <source>
        <dbReference type="ARBA" id="ARBA00022723"/>
    </source>
</evidence>
<evidence type="ECO:0000259" key="9">
    <source>
        <dbReference type="Pfam" id="PF01551"/>
    </source>
</evidence>
<dbReference type="GO" id="GO:0004222">
    <property type="term" value="F:metalloendopeptidase activity"/>
    <property type="evidence" value="ECO:0007669"/>
    <property type="project" value="TreeGrafter"/>
</dbReference>
<keyword evidence="5" id="KW-0862">Zinc</keyword>
<dbReference type="InterPro" id="IPR011055">
    <property type="entry name" value="Dup_hybrid_motif"/>
</dbReference>
<evidence type="ECO:0000313" key="10">
    <source>
        <dbReference type="EMBL" id="PXW50304.1"/>
    </source>
</evidence>
<keyword evidence="2" id="KW-0645">Protease</keyword>
<evidence type="ECO:0000256" key="6">
    <source>
        <dbReference type="ARBA" id="ARBA00023049"/>
    </source>
</evidence>
<feature type="compositionally biased region" description="Acidic residues" evidence="7">
    <location>
        <begin position="398"/>
        <end position="409"/>
    </location>
</feature>
<reference evidence="10 11" key="1">
    <citation type="submission" date="2018-05" db="EMBL/GenBank/DDBJ databases">
        <title>Genomic Encyclopedia of Type Strains, Phase IV (KMG-IV): sequencing the most valuable type-strain genomes for metagenomic binning, comparative biology and taxonomic classification.</title>
        <authorList>
            <person name="Goeker M."/>
        </authorList>
    </citation>
    <scope>NUCLEOTIDE SEQUENCE [LARGE SCALE GENOMIC DNA]</scope>
    <source>
        <strain evidence="10 11">DSM 6462</strain>
    </source>
</reference>
<feature type="transmembrane region" description="Helical" evidence="8">
    <location>
        <begin position="48"/>
        <end position="73"/>
    </location>
</feature>
<dbReference type="SUPFAM" id="SSF51261">
    <property type="entry name" value="Duplicated hybrid motif"/>
    <property type="match status" value="1"/>
</dbReference>
<sequence>MTPHRASTVDSSGAVRERGYNAIDLGQEPPLEPAGLTGRPHDRPAMNLRWLVGSVLTGFSGAALLGAAIYISLQGETSFAAMPQTVGAQAIRQSTTDGTSEIRRGDKLVRTESYITAKQSFKAPITIRVADREVIKVRSFVRLATNLSLTSGAYATDIPPFNPQKLFAEDGPADEQITEPVPETADADVSLVKSDLGGVMVADGAPHLTDDEAIAQVEEDVRAAEEAGSRPALPMPAQLMLTRTLGQAGPAMAALAYASPTETPFSGLDVRVIPENVTIAPKVDPLKPTAGPKTEERLIVMKRDETLEQILRANGAAPDTIKAIIAALGADKAKALSEGQQIKLLIAPLNAGDKKASVVRVTLLDERTTQAIVAVNDQGRYVPVDVPYEAVASAQPTDEGDEEEDEEDNGSGTRLYDSLYETALKNEVPAGIVAELVRVFASDIDFQHRVDAGNSVEIFYSEGEDTDAQRPEILYASLTIGGETKRIYRFQSPEDNSIEYLDEEGRSLKKFLIRKPIASGIMRSGFGMRYHPILHYSKMHTGVDWADRIGTPILAAGDGVILKAGWSSGYGRRIEIQHANGYVTTYNHQSAFARGIKPGMRIRQGQVIGYLGATGLATGPHLHYEVMVNGHFVNPLKIKLPRSRELDGSLLAEFRRQRDQTRELLTKASPTGKLAQAGQ</sequence>
<evidence type="ECO:0000256" key="1">
    <source>
        <dbReference type="ARBA" id="ARBA00001947"/>
    </source>
</evidence>
<accession>A0A2V3TRY2</accession>
<keyword evidence="3" id="KW-0479">Metal-binding</keyword>
<dbReference type="RefSeq" id="WP_245450307.1">
    <property type="nucleotide sequence ID" value="NZ_CAKNFM010000006.1"/>
</dbReference>
<dbReference type="GO" id="GO:0006508">
    <property type="term" value="P:proteolysis"/>
    <property type="evidence" value="ECO:0007669"/>
    <property type="project" value="UniProtKB-KW"/>
</dbReference>
<feature type="domain" description="M23ase beta-sheet core" evidence="9">
    <location>
        <begin position="538"/>
        <end position="635"/>
    </location>
</feature>
<dbReference type="PANTHER" id="PTHR21666">
    <property type="entry name" value="PEPTIDASE-RELATED"/>
    <property type="match status" value="1"/>
</dbReference>
<comment type="cofactor">
    <cofactor evidence="1">
        <name>Zn(2+)</name>
        <dbReference type="ChEBI" id="CHEBI:29105"/>
    </cofactor>
</comment>
<keyword evidence="4 10" id="KW-0378">Hydrolase</keyword>
<dbReference type="Gene3D" id="2.70.70.10">
    <property type="entry name" value="Glucose Permease (Domain IIA)"/>
    <property type="match status" value="1"/>
</dbReference>
<dbReference type="GO" id="GO:0046872">
    <property type="term" value="F:metal ion binding"/>
    <property type="evidence" value="ECO:0007669"/>
    <property type="project" value="UniProtKB-KW"/>
</dbReference>
<proteinExistence type="predicted"/>
<dbReference type="Gene3D" id="3.10.450.350">
    <property type="match status" value="1"/>
</dbReference>